<evidence type="ECO:0000313" key="1">
    <source>
        <dbReference type="EMBL" id="MFD1937708.1"/>
    </source>
</evidence>
<proteinExistence type="predicted"/>
<keyword evidence="2" id="KW-1185">Reference proteome</keyword>
<sequence>MSRQAAAHDAYARSLGLYLGDGHLVQGRKRVYRLSIYRAADRPGVIEETATVMSLVMPTSTVNRRTRRGCTEVTSQSTHWACLFPRHGLGVKHRRPITLGSWQRSAVEAHPERFVRGTACRPNSKVASAGWAADGCRSMNRVRRALPGGVRWYPPPPLHERVA</sequence>
<comment type="caution">
    <text evidence="1">The sequence shown here is derived from an EMBL/GenBank/DDBJ whole genome shotgun (WGS) entry which is preliminary data.</text>
</comment>
<gene>
    <name evidence="1" type="ORF">ACFSKW_40195</name>
</gene>
<reference evidence="2" key="1">
    <citation type="journal article" date="2019" name="Int. J. Syst. Evol. Microbiol.">
        <title>The Global Catalogue of Microorganisms (GCM) 10K type strain sequencing project: providing services to taxonomists for standard genome sequencing and annotation.</title>
        <authorList>
            <consortium name="The Broad Institute Genomics Platform"/>
            <consortium name="The Broad Institute Genome Sequencing Center for Infectious Disease"/>
            <person name="Wu L."/>
            <person name="Ma J."/>
        </authorList>
    </citation>
    <scope>NUCLEOTIDE SEQUENCE [LARGE SCALE GENOMIC DNA]</scope>
    <source>
        <strain evidence="2">ICMP 6774ER</strain>
    </source>
</reference>
<dbReference type="Proteomes" id="UP001597368">
    <property type="component" value="Unassembled WGS sequence"/>
</dbReference>
<dbReference type="EMBL" id="JBHUFV010000061">
    <property type="protein sequence ID" value="MFD1937708.1"/>
    <property type="molecule type" value="Genomic_DNA"/>
</dbReference>
<protein>
    <submittedName>
        <fullName evidence="1">Uncharacterized protein</fullName>
    </submittedName>
</protein>
<dbReference type="RefSeq" id="WP_379579136.1">
    <property type="nucleotide sequence ID" value="NZ_JBHUFV010000061.1"/>
</dbReference>
<name>A0ABW4T8K7_9ACTN</name>
<accession>A0ABW4T8K7</accession>
<organism evidence="1 2">
    <name type="scientific">Nonomuraea mangrovi</name>
    <dbReference type="NCBI Taxonomy" id="2316207"/>
    <lineage>
        <taxon>Bacteria</taxon>
        <taxon>Bacillati</taxon>
        <taxon>Actinomycetota</taxon>
        <taxon>Actinomycetes</taxon>
        <taxon>Streptosporangiales</taxon>
        <taxon>Streptosporangiaceae</taxon>
        <taxon>Nonomuraea</taxon>
    </lineage>
</organism>
<evidence type="ECO:0000313" key="2">
    <source>
        <dbReference type="Proteomes" id="UP001597368"/>
    </source>
</evidence>